<sequence>MTGMKLLKLNKAIYSIFGLLILLSSCKEKPKSNSNTLAMSTTEIKTEAPKNELSQEFKEYWYNGTAEITSYNLEQARYGEMREGSAVLIYVTEPFLPGAQVKADNSNKSNIPVLKLNTTKNYITGIYPYSIMTSSFYPVHDNKHALKISFSAQEWCGHVYAQLNNKDDFEIMSHSYFESEGDQDYHIEKAILENEIWNKIRVNPENLTIGEIKMIPSLEFIRTTHKEFKAYEAITTLTEKDGMNTYEIHYPQLERTLKIMFENKFPYAIESWADTFHDGFGDNKKVLTSKATRINRITTPYWQQKSNKDLYLRDSLGL</sequence>
<reference evidence="2" key="1">
    <citation type="submission" date="2016-11" db="EMBL/GenBank/DDBJ databases">
        <authorList>
            <person name="Varghese N."/>
            <person name="Submissions S."/>
        </authorList>
    </citation>
    <scope>NUCLEOTIDE SEQUENCE [LARGE SCALE GENOMIC DNA]</scope>
    <source>
        <strain evidence="2">DSM 16478</strain>
    </source>
</reference>
<dbReference type="AlphaFoldDB" id="A0A1M6PZT0"/>
<evidence type="ECO:0008006" key="3">
    <source>
        <dbReference type="Google" id="ProtNLM"/>
    </source>
</evidence>
<name>A0A1M6PZT0_9FLAO</name>
<evidence type="ECO:0000313" key="2">
    <source>
        <dbReference type="Proteomes" id="UP000184314"/>
    </source>
</evidence>
<evidence type="ECO:0000313" key="1">
    <source>
        <dbReference type="EMBL" id="SHK13397.1"/>
    </source>
</evidence>
<dbReference type="EMBL" id="FQZX01000002">
    <property type="protein sequence ID" value="SHK13397.1"/>
    <property type="molecule type" value="Genomic_DNA"/>
</dbReference>
<dbReference type="Proteomes" id="UP000184314">
    <property type="component" value="Unassembled WGS sequence"/>
</dbReference>
<proteinExistence type="predicted"/>
<gene>
    <name evidence="1" type="ORF">SAMN04488007_2121</name>
</gene>
<organism evidence="1 2">
    <name type="scientific">Maribacter aquivivus</name>
    <dbReference type="NCBI Taxonomy" id="228958"/>
    <lineage>
        <taxon>Bacteria</taxon>
        <taxon>Pseudomonadati</taxon>
        <taxon>Bacteroidota</taxon>
        <taxon>Flavobacteriia</taxon>
        <taxon>Flavobacteriales</taxon>
        <taxon>Flavobacteriaceae</taxon>
        <taxon>Maribacter</taxon>
    </lineage>
</organism>
<protein>
    <recommendedName>
        <fullName evidence="3">Septum formation inhibitor Maf</fullName>
    </recommendedName>
</protein>
<keyword evidence="2" id="KW-1185">Reference proteome</keyword>
<dbReference type="STRING" id="228958.SAMN04488007_2121"/>
<dbReference type="PROSITE" id="PS51257">
    <property type="entry name" value="PROKAR_LIPOPROTEIN"/>
    <property type="match status" value="1"/>
</dbReference>
<accession>A0A1M6PZT0</accession>